<dbReference type="InterPro" id="IPR056413">
    <property type="entry name" value="TPR_CcmH_CycH"/>
</dbReference>
<dbReference type="EMBL" id="LN885086">
    <property type="protein sequence ID" value="CUQ65043.1"/>
    <property type="molecule type" value="Genomic_DNA"/>
</dbReference>
<feature type="repeat" description="TPR" evidence="4">
    <location>
        <begin position="165"/>
        <end position="198"/>
    </location>
</feature>
<dbReference type="SMART" id="SM00028">
    <property type="entry name" value="TPR"/>
    <property type="match status" value="2"/>
</dbReference>
<keyword evidence="3" id="KW-0201">Cytochrome c-type biogenesis</keyword>
<name>A0A0S4KKW9_9BACT</name>
<gene>
    <name evidence="7" type="primary">ccmI</name>
    <name evidence="7" type="ORF">NITINOP_0067</name>
</gene>
<evidence type="ECO:0000256" key="1">
    <source>
        <dbReference type="ARBA" id="ARBA00004196"/>
    </source>
</evidence>
<sequence length="433" mass="46631">MTLAFGLIATALILIILGVLLRPLFKQAAAGAGVEREKTLPVYRQQFAELEQDKSSGLLTEEQYLTARQELERRLLEEVGVTERGQTAARPMNVKYVAVALVVLIPTASGILYWSLGNPVAMTHPAASAFSASQGDVEDDRLMAEGLNTLIERLKQKLEQNPDDVTGWTLLARSYMAMDRYAEAVPIFERAVTLNPNDAGLLADYADALGVHQGRKLEGKPEALIQKALQLDPNNVKALMLSGTVAFNRKDFASAVKDWELARANLPQNSDPESTEQLMAGINEAKRRMGGAPLMAMANAALAESSVPADHPPINKRGGSHAITGKVILGPGMEAKSSGADTLFVFAKDPNGPPMPVSIVRATKKDLPFTFRLDDSTSPMPSRKLSDLETVVIVARLSRSGTAMPGSGDLEGMSQPIKPGTEGITIVIDRQRP</sequence>
<dbReference type="KEGG" id="nio:NITINOP_0067"/>
<protein>
    <submittedName>
        <fullName evidence="7">Cytochrome c-type biogenesis protein CcmI</fullName>
    </submittedName>
</protein>
<dbReference type="AlphaFoldDB" id="A0A0S4KKW9"/>
<reference evidence="8" key="1">
    <citation type="submission" date="2015-09" db="EMBL/GenBank/DDBJ databases">
        <authorList>
            <person name="Daims H."/>
        </authorList>
    </citation>
    <scope>NUCLEOTIDE SEQUENCE [LARGE SCALE GENOMIC DNA]</scope>
</reference>
<dbReference type="GO" id="GO:0005886">
    <property type="term" value="C:plasma membrane"/>
    <property type="evidence" value="ECO:0007669"/>
    <property type="project" value="TreeGrafter"/>
</dbReference>
<organism evidence="7 8">
    <name type="scientific">Candidatus Nitrospira inopinata</name>
    <dbReference type="NCBI Taxonomy" id="1715989"/>
    <lineage>
        <taxon>Bacteria</taxon>
        <taxon>Pseudomonadati</taxon>
        <taxon>Nitrospirota</taxon>
        <taxon>Nitrospiria</taxon>
        <taxon>Nitrospirales</taxon>
        <taxon>Nitrospiraceae</taxon>
        <taxon>Nitrospira</taxon>
    </lineage>
</organism>
<dbReference type="InterPro" id="IPR017560">
    <property type="entry name" value="Cyt_c_biogenesis_CcmI"/>
</dbReference>
<proteinExistence type="predicted"/>
<dbReference type="STRING" id="1715989.NITINOP_0067"/>
<dbReference type="PROSITE" id="PS50293">
    <property type="entry name" value="TPR_REGION"/>
    <property type="match status" value="1"/>
</dbReference>
<dbReference type="RefSeq" id="WP_062481667.1">
    <property type="nucleotide sequence ID" value="NZ_LN885086.1"/>
</dbReference>
<evidence type="ECO:0000256" key="4">
    <source>
        <dbReference type="PROSITE-ProRule" id="PRU00339"/>
    </source>
</evidence>
<dbReference type="Pfam" id="PF23914">
    <property type="entry name" value="TPR_CcmH_CycH"/>
    <property type="match status" value="1"/>
</dbReference>
<evidence type="ECO:0000256" key="3">
    <source>
        <dbReference type="ARBA" id="ARBA00022748"/>
    </source>
</evidence>
<evidence type="ECO:0000259" key="6">
    <source>
        <dbReference type="Pfam" id="PF23914"/>
    </source>
</evidence>
<dbReference type="PANTHER" id="PTHR47870:SF4">
    <property type="entry name" value="CYTOCHROME C-TYPE BIOGENESIS PROTEIN CYCH"/>
    <property type="match status" value="1"/>
</dbReference>
<evidence type="ECO:0000259" key="5">
    <source>
        <dbReference type="Pfam" id="PF23892"/>
    </source>
</evidence>
<dbReference type="Pfam" id="PF23892">
    <property type="entry name" value="Ig_CycH"/>
    <property type="match status" value="1"/>
</dbReference>
<dbReference type="NCBIfam" id="TIGR03142">
    <property type="entry name" value="cytochro_ccmI"/>
    <property type="match status" value="1"/>
</dbReference>
<keyword evidence="2" id="KW-0677">Repeat</keyword>
<dbReference type="Gene3D" id="1.25.40.10">
    <property type="entry name" value="Tetratricopeptide repeat domain"/>
    <property type="match status" value="1"/>
</dbReference>
<evidence type="ECO:0000313" key="7">
    <source>
        <dbReference type="EMBL" id="CUQ65043.1"/>
    </source>
</evidence>
<dbReference type="SUPFAM" id="SSF48452">
    <property type="entry name" value="TPR-like"/>
    <property type="match status" value="1"/>
</dbReference>
<dbReference type="GO" id="GO:0030313">
    <property type="term" value="C:cell envelope"/>
    <property type="evidence" value="ECO:0007669"/>
    <property type="project" value="UniProtKB-SubCell"/>
</dbReference>
<dbReference type="GO" id="GO:0017004">
    <property type="term" value="P:cytochrome complex assembly"/>
    <property type="evidence" value="ECO:0007669"/>
    <property type="project" value="UniProtKB-KW"/>
</dbReference>
<keyword evidence="4" id="KW-0802">TPR repeat</keyword>
<dbReference type="PROSITE" id="PS50005">
    <property type="entry name" value="TPR"/>
    <property type="match status" value="1"/>
</dbReference>
<dbReference type="OrthoDB" id="9776053at2"/>
<dbReference type="InterPro" id="IPR051263">
    <property type="entry name" value="C-type_cytochrome_biogenesis"/>
</dbReference>
<evidence type="ECO:0000256" key="2">
    <source>
        <dbReference type="ARBA" id="ARBA00022737"/>
    </source>
</evidence>
<accession>A0A0S4KKW9</accession>
<dbReference type="InterPro" id="IPR056412">
    <property type="entry name" value="Ig_CycH"/>
</dbReference>
<comment type="subcellular location">
    <subcellularLocation>
        <location evidence="1">Cell envelope</location>
    </subcellularLocation>
</comment>
<evidence type="ECO:0000313" key="8">
    <source>
        <dbReference type="Proteomes" id="UP000066284"/>
    </source>
</evidence>
<feature type="domain" description="Cytochrome c-type biogenesis protein H TPR" evidence="6">
    <location>
        <begin position="137"/>
        <end position="270"/>
    </location>
</feature>
<feature type="domain" description="Cytochrome c-type biogenesis protein H Ig-like" evidence="5">
    <location>
        <begin position="323"/>
        <end position="429"/>
    </location>
</feature>
<dbReference type="PANTHER" id="PTHR47870">
    <property type="entry name" value="CYTOCHROME C-TYPE BIOGENESIS PROTEIN CCMH"/>
    <property type="match status" value="1"/>
</dbReference>
<dbReference type="InterPro" id="IPR011990">
    <property type="entry name" value="TPR-like_helical_dom_sf"/>
</dbReference>
<keyword evidence="8" id="KW-1185">Reference proteome</keyword>
<dbReference type="Proteomes" id="UP000066284">
    <property type="component" value="Chromosome 1"/>
</dbReference>
<dbReference type="InterPro" id="IPR019734">
    <property type="entry name" value="TPR_rpt"/>
</dbReference>